<evidence type="ECO:0000313" key="4">
    <source>
        <dbReference type="Proteomes" id="UP000054248"/>
    </source>
</evidence>
<comment type="similarity">
    <text evidence="1">Belongs to the DP1 family.</text>
</comment>
<feature type="compositionally biased region" description="Low complexity" evidence="2">
    <location>
        <begin position="210"/>
        <end position="230"/>
    </location>
</feature>
<feature type="region of interest" description="Disordered" evidence="2">
    <location>
        <begin position="210"/>
        <end position="261"/>
    </location>
</feature>
<dbReference type="Pfam" id="PF03134">
    <property type="entry name" value="TB2_DP1_HVA22"/>
    <property type="match status" value="1"/>
</dbReference>
<dbReference type="EMBL" id="KN822949">
    <property type="protein sequence ID" value="KIO33272.1"/>
    <property type="molecule type" value="Genomic_DNA"/>
</dbReference>
<dbReference type="PANTHER" id="PTHR12300">
    <property type="entry name" value="HVA22-LIKE PROTEINS"/>
    <property type="match status" value="1"/>
</dbReference>
<proteinExistence type="inferred from homology"/>
<keyword evidence="1" id="KW-0812">Transmembrane</keyword>
<dbReference type="InterPro" id="IPR004345">
    <property type="entry name" value="TB2_DP1_HVA22"/>
</dbReference>
<name>A0A0C3MHY1_9AGAM</name>
<protein>
    <recommendedName>
        <fullName evidence="1">Protein YOP1</fullName>
    </recommendedName>
</protein>
<dbReference type="GO" id="GO:0016020">
    <property type="term" value="C:membrane"/>
    <property type="evidence" value="ECO:0007669"/>
    <property type="project" value="UniProtKB-SubCell"/>
</dbReference>
<dbReference type="Proteomes" id="UP000054248">
    <property type="component" value="Unassembled WGS sequence"/>
</dbReference>
<gene>
    <name evidence="3" type="ORF">M407DRAFT_17830</name>
</gene>
<reference evidence="4" key="2">
    <citation type="submission" date="2015-01" db="EMBL/GenBank/DDBJ databases">
        <title>Evolutionary Origins and Diversification of the Mycorrhizal Mutualists.</title>
        <authorList>
            <consortium name="DOE Joint Genome Institute"/>
            <consortium name="Mycorrhizal Genomics Consortium"/>
            <person name="Kohler A."/>
            <person name="Kuo A."/>
            <person name="Nagy L.G."/>
            <person name="Floudas D."/>
            <person name="Copeland A."/>
            <person name="Barry K.W."/>
            <person name="Cichocki N."/>
            <person name="Veneault-Fourrey C."/>
            <person name="LaButti K."/>
            <person name="Lindquist E.A."/>
            <person name="Lipzen A."/>
            <person name="Lundell T."/>
            <person name="Morin E."/>
            <person name="Murat C."/>
            <person name="Riley R."/>
            <person name="Ohm R."/>
            <person name="Sun H."/>
            <person name="Tunlid A."/>
            <person name="Henrissat B."/>
            <person name="Grigoriev I.V."/>
            <person name="Hibbett D.S."/>
            <person name="Martin F."/>
        </authorList>
    </citation>
    <scope>NUCLEOTIDE SEQUENCE [LARGE SCALE GENOMIC DNA]</scope>
    <source>
        <strain evidence="4">MUT 4182</strain>
    </source>
</reference>
<feature type="compositionally biased region" description="Low complexity" evidence="2">
    <location>
        <begin position="159"/>
        <end position="172"/>
    </location>
</feature>
<feature type="transmembrane region" description="Helical" evidence="1">
    <location>
        <begin position="42"/>
        <end position="62"/>
    </location>
</feature>
<dbReference type="AlphaFoldDB" id="A0A0C3MHY1"/>
<reference evidence="3 4" key="1">
    <citation type="submission" date="2014-04" db="EMBL/GenBank/DDBJ databases">
        <authorList>
            <consortium name="DOE Joint Genome Institute"/>
            <person name="Kuo A."/>
            <person name="Girlanda M."/>
            <person name="Perotto S."/>
            <person name="Kohler A."/>
            <person name="Nagy L.G."/>
            <person name="Floudas D."/>
            <person name="Copeland A."/>
            <person name="Barry K.W."/>
            <person name="Cichocki N."/>
            <person name="Veneault-Fourrey C."/>
            <person name="LaButti K."/>
            <person name="Lindquist E.A."/>
            <person name="Lipzen A."/>
            <person name="Lundell T."/>
            <person name="Morin E."/>
            <person name="Murat C."/>
            <person name="Sun H."/>
            <person name="Tunlid A."/>
            <person name="Henrissat B."/>
            <person name="Grigoriev I.V."/>
            <person name="Hibbett D.S."/>
            <person name="Martin F."/>
            <person name="Nordberg H.P."/>
            <person name="Cantor M.N."/>
            <person name="Hua S.X."/>
        </authorList>
    </citation>
    <scope>NUCLEOTIDE SEQUENCE [LARGE SCALE GENOMIC DNA]</scope>
    <source>
        <strain evidence="3 4">MUT 4182</strain>
    </source>
</reference>
<evidence type="ECO:0000313" key="3">
    <source>
        <dbReference type="EMBL" id="KIO33272.1"/>
    </source>
</evidence>
<dbReference type="HOGENOM" id="CLU_061852_1_0_1"/>
<evidence type="ECO:0000256" key="2">
    <source>
        <dbReference type="SAM" id="MobiDB-lite"/>
    </source>
</evidence>
<keyword evidence="1" id="KW-0472">Membrane</keyword>
<keyword evidence="4" id="KW-1185">Reference proteome</keyword>
<accession>A0A0C3MHY1</accession>
<organism evidence="3 4">
    <name type="scientific">Tulasnella calospora MUT 4182</name>
    <dbReference type="NCBI Taxonomy" id="1051891"/>
    <lineage>
        <taxon>Eukaryota</taxon>
        <taxon>Fungi</taxon>
        <taxon>Dikarya</taxon>
        <taxon>Basidiomycota</taxon>
        <taxon>Agaricomycotina</taxon>
        <taxon>Agaricomycetes</taxon>
        <taxon>Cantharellales</taxon>
        <taxon>Tulasnellaceae</taxon>
        <taxon>Tulasnella</taxon>
    </lineage>
</organism>
<comment type="subcellular location">
    <subcellularLocation>
        <location evidence="1">Membrane</location>
        <topology evidence="1">Multi-pass membrane protein</topology>
    </subcellularLocation>
</comment>
<dbReference type="OrthoDB" id="434647at2759"/>
<evidence type="ECO:0000256" key="1">
    <source>
        <dbReference type="RuleBase" id="RU362006"/>
    </source>
</evidence>
<feature type="region of interest" description="Disordered" evidence="2">
    <location>
        <begin position="148"/>
        <end position="187"/>
    </location>
</feature>
<keyword evidence="1" id="KW-1133">Transmembrane helix</keyword>
<sequence>MFFFFLVARLLSLIIAFLYPAYETFKTLAYRPGYENQSARWMMYWAVIALLAAYEYSVEFLISWFPLYYEVKTLFLLFLVLPQTQGSTLLYQKFILPFLLQNEPAIDHQLGSLQGRFFKIAQEQFQTVLQKVFGWQAAQAAANVQEGPRGIQGLGGAGAPARPGMPSGAPSGILPEGHGVGPDGSVPAGVQDLWRQYGPSVMATGAALLQGQGAPQTQTQPQPRPTAGTRSSSQGTSKSARPKGTSKGSQGSNPPPFVPQY</sequence>
<comment type="caution">
    <text evidence="1">Lacks conserved residue(s) required for the propagation of feature annotation.</text>
</comment>